<dbReference type="AlphaFoldDB" id="N2AEE0"/>
<sequence>MKISELKKGQKVTIRCKHKTLLVDVEAHVAGVRSEVVLLELIRHDGQIVDFSSPHVQIITIYEDGLDMPKAWTNCRIQRRTVDGRQYHALAAPKASVKVNRRKVARILLNKPGILKISNVSDPVNIMIHDLCVNGIGFECPVKIEEQDIRHLYIQFMDEDRDEEEEIKVEARGVWKKELPGGGFFYGCRLVNAEENLGYYIAGKMRET</sequence>
<dbReference type="PATRIC" id="fig|1235802.3.peg.3374"/>
<evidence type="ECO:0000313" key="2">
    <source>
        <dbReference type="Proteomes" id="UP000012589"/>
    </source>
</evidence>
<dbReference type="SUPFAM" id="SSF141371">
    <property type="entry name" value="PilZ domain-like"/>
    <property type="match status" value="1"/>
</dbReference>
<dbReference type="EMBL" id="AQFT01000096">
    <property type="protein sequence ID" value="EMZ24505.1"/>
    <property type="molecule type" value="Genomic_DNA"/>
</dbReference>
<keyword evidence="2" id="KW-1185">Reference proteome</keyword>
<reference evidence="1 2" key="1">
    <citation type="journal article" date="2014" name="Genome Announc.">
        <title>Draft genome sequences of the altered schaedler flora, a defined bacterial community from gnotobiotic mice.</title>
        <authorList>
            <person name="Wannemuehler M.J."/>
            <person name="Overstreet A.M."/>
            <person name="Ward D.V."/>
            <person name="Phillips G.J."/>
        </authorList>
    </citation>
    <scope>NUCLEOTIDE SEQUENCE [LARGE SCALE GENOMIC DNA]</scope>
    <source>
        <strain evidence="1 2">ASF492</strain>
    </source>
</reference>
<gene>
    <name evidence="1" type="ORF">C823_03190</name>
</gene>
<proteinExistence type="predicted"/>
<protein>
    <recommendedName>
        <fullName evidence="3">PilZ domain-containing protein</fullName>
    </recommendedName>
</protein>
<dbReference type="OrthoDB" id="2003409at2"/>
<accession>N2AEE0</accession>
<dbReference type="Proteomes" id="UP000012589">
    <property type="component" value="Unassembled WGS sequence"/>
</dbReference>
<organism evidence="1 2">
    <name type="scientific">Eubacterium plexicaudatum ASF492</name>
    <dbReference type="NCBI Taxonomy" id="1235802"/>
    <lineage>
        <taxon>Bacteria</taxon>
        <taxon>Bacillati</taxon>
        <taxon>Bacillota</taxon>
        <taxon>Clostridia</taxon>
        <taxon>Eubacteriales</taxon>
        <taxon>Eubacteriaceae</taxon>
        <taxon>Eubacterium</taxon>
    </lineage>
</organism>
<evidence type="ECO:0000313" key="1">
    <source>
        <dbReference type="EMBL" id="EMZ24505.1"/>
    </source>
</evidence>
<evidence type="ECO:0008006" key="3">
    <source>
        <dbReference type="Google" id="ProtNLM"/>
    </source>
</evidence>
<name>N2AEE0_9FIRM</name>
<comment type="caution">
    <text evidence="1">The sequence shown here is derived from an EMBL/GenBank/DDBJ whole genome shotgun (WGS) entry which is preliminary data.</text>
</comment>
<dbReference type="HOGENOM" id="CLU_1319333_0_0_9"/>